<evidence type="ECO:0000313" key="3">
    <source>
        <dbReference type="Proteomes" id="UP000281553"/>
    </source>
</evidence>
<gene>
    <name evidence="2" type="ORF">DILT_LOCUS3447</name>
</gene>
<sequence>MPKLAWARLDATGNSILQLFIGMVFIDASAIFVITKTQSPPLGLVSFVEPGWLYGTNKRTGKSGLFPSNHVKKAD</sequence>
<keyword evidence="1" id="KW-0472">Membrane</keyword>
<evidence type="ECO:0000256" key="1">
    <source>
        <dbReference type="SAM" id="Phobius"/>
    </source>
</evidence>
<keyword evidence="1" id="KW-1133">Transmembrane helix</keyword>
<reference evidence="2 3" key="1">
    <citation type="submission" date="2018-11" db="EMBL/GenBank/DDBJ databases">
        <authorList>
            <consortium name="Pathogen Informatics"/>
        </authorList>
    </citation>
    <scope>NUCLEOTIDE SEQUENCE [LARGE SCALE GENOMIC DNA]</scope>
</reference>
<accession>A0A3P6V029</accession>
<dbReference type="Gene3D" id="2.30.30.40">
    <property type="entry name" value="SH3 Domains"/>
    <property type="match status" value="1"/>
</dbReference>
<organism evidence="2 3">
    <name type="scientific">Dibothriocephalus latus</name>
    <name type="common">Fish tapeworm</name>
    <name type="synonym">Diphyllobothrium latum</name>
    <dbReference type="NCBI Taxonomy" id="60516"/>
    <lineage>
        <taxon>Eukaryota</taxon>
        <taxon>Metazoa</taxon>
        <taxon>Spiralia</taxon>
        <taxon>Lophotrochozoa</taxon>
        <taxon>Platyhelminthes</taxon>
        <taxon>Cestoda</taxon>
        <taxon>Eucestoda</taxon>
        <taxon>Diphyllobothriidea</taxon>
        <taxon>Diphyllobothriidae</taxon>
        <taxon>Dibothriocephalus</taxon>
    </lineage>
</organism>
<proteinExistence type="predicted"/>
<dbReference type="OrthoDB" id="191061at2759"/>
<feature type="transmembrane region" description="Helical" evidence="1">
    <location>
        <begin position="16"/>
        <end position="34"/>
    </location>
</feature>
<dbReference type="AlphaFoldDB" id="A0A3P6V029"/>
<name>A0A3P6V029_DIBLA</name>
<dbReference type="EMBL" id="UYRU01043678">
    <property type="protein sequence ID" value="VDK83311.1"/>
    <property type="molecule type" value="Genomic_DNA"/>
</dbReference>
<dbReference type="Proteomes" id="UP000281553">
    <property type="component" value="Unassembled WGS sequence"/>
</dbReference>
<keyword evidence="1" id="KW-0812">Transmembrane</keyword>
<keyword evidence="3" id="KW-1185">Reference proteome</keyword>
<evidence type="ECO:0000313" key="2">
    <source>
        <dbReference type="EMBL" id="VDK83311.1"/>
    </source>
</evidence>
<protein>
    <submittedName>
        <fullName evidence="2">Uncharacterized protein</fullName>
    </submittedName>
</protein>
<dbReference type="SUPFAM" id="SSF50044">
    <property type="entry name" value="SH3-domain"/>
    <property type="match status" value="1"/>
</dbReference>
<dbReference type="InterPro" id="IPR036028">
    <property type="entry name" value="SH3-like_dom_sf"/>
</dbReference>